<name>A0A7C9RIH5_9BRAD</name>
<sequence>MTGDFESSAFDGLGRSIRNKLTQRSEPVIVDDVTTPVAARALQDLEETLGGAMPTNRASPLGNRTPVGDTFSIQDMDQARKRLTTMYGQIGNASPTAAADRRAMRNVMGAFDDHVEQALVSPLFTGDEAAYGTLKAARKAYADYAKTFRPQGPGDDVGTVIQKIIGRYDGQAATPNEVANFLFGATNVGAKGQSVRVAQRLKSMLGDDSEEWFGVRQGLWSKLTEPPAGMTDWGPQKVSERIFKFLNGEGQVLSHVLFNANERALMSQFGQVLKQITPPVGSVNHSNTAPVLMRIAKGSMDGLAAIGGFSLGGPLGALLGVGTNAAIKTAQESARNKQIARLLYNAPTGPAGTGVRDLTTVTLRGSQPALMN</sequence>
<proteinExistence type="predicted"/>
<feature type="region of interest" description="Disordered" evidence="1">
    <location>
        <begin position="48"/>
        <end position="70"/>
    </location>
</feature>
<evidence type="ECO:0000256" key="1">
    <source>
        <dbReference type="SAM" id="MobiDB-lite"/>
    </source>
</evidence>
<dbReference type="EMBL" id="JAAMRR010001258">
    <property type="protein sequence ID" value="NGX98305.1"/>
    <property type="molecule type" value="Genomic_DNA"/>
</dbReference>
<protein>
    <submittedName>
        <fullName evidence="2">Uncharacterized protein</fullName>
    </submittedName>
</protein>
<dbReference type="Proteomes" id="UP000480266">
    <property type="component" value="Unassembled WGS sequence"/>
</dbReference>
<organism evidence="2 3">
    <name type="scientific">Candidatus Afipia apatlaquensis</name>
    <dbReference type="NCBI Taxonomy" id="2712852"/>
    <lineage>
        <taxon>Bacteria</taxon>
        <taxon>Pseudomonadati</taxon>
        <taxon>Pseudomonadota</taxon>
        <taxon>Alphaproteobacteria</taxon>
        <taxon>Hyphomicrobiales</taxon>
        <taxon>Nitrobacteraceae</taxon>
        <taxon>Afipia</taxon>
    </lineage>
</organism>
<gene>
    <name evidence="2" type="ORF">G4V63_24790</name>
</gene>
<evidence type="ECO:0000313" key="3">
    <source>
        <dbReference type="Proteomes" id="UP000480266"/>
    </source>
</evidence>
<accession>A0A7C9RIH5</accession>
<reference evidence="2" key="1">
    <citation type="submission" date="2020-02" db="EMBL/GenBank/DDBJ databases">
        <title>Draft genome sequence of Candidatus Afipia apatlaquensis IBT-C3, a potential strain for decolorization of textile dyes.</title>
        <authorList>
            <person name="Sanchez-Reyes A."/>
            <person name="Breton-Deval L."/>
            <person name="Mangelson H."/>
            <person name="Sanchez-Flores A."/>
        </authorList>
    </citation>
    <scope>NUCLEOTIDE SEQUENCE [LARGE SCALE GENOMIC DNA]</scope>
    <source>
        <strain evidence="2">IBT-C3</strain>
    </source>
</reference>
<keyword evidence="3" id="KW-1185">Reference proteome</keyword>
<dbReference type="AlphaFoldDB" id="A0A7C9RIH5"/>
<evidence type="ECO:0000313" key="2">
    <source>
        <dbReference type="EMBL" id="NGX98305.1"/>
    </source>
</evidence>
<comment type="caution">
    <text evidence="2">The sequence shown here is derived from an EMBL/GenBank/DDBJ whole genome shotgun (WGS) entry which is preliminary data.</text>
</comment>